<dbReference type="InterPro" id="IPR049012">
    <property type="entry name" value="Mutator_transp_dom"/>
</dbReference>
<protein>
    <recommendedName>
        <fullName evidence="2">Mutator-like transposase domain-containing protein</fullName>
    </recommendedName>
</protein>
<evidence type="ECO:0000313" key="3">
    <source>
        <dbReference type="EMBL" id="KAJ8878192.1"/>
    </source>
</evidence>
<feature type="region of interest" description="Disordered" evidence="1">
    <location>
        <begin position="1"/>
        <end position="24"/>
    </location>
</feature>
<dbReference type="EMBL" id="JARBHB010000008">
    <property type="protein sequence ID" value="KAJ8878192.1"/>
    <property type="molecule type" value="Genomic_DNA"/>
</dbReference>
<evidence type="ECO:0000256" key="1">
    <source>
        <dbReference type="SAM" id="MobiDB-lite"/>
    </source>
</evidence>
<feature type="compositionally biased region" description="Basic and acidic residues" evidence="1">
    <location>
        <begin position="1"/>
        <end position="12"/>
    </location>
</feature>
<reference evidence="3 4" key="1">
    <citation type="submission" date="2023-02" db="EMBL/GenBank/DDBJ databases">
        <title>LHISI_Scaffold_Assembly.</title>
        <authorList>
            <person name="Stuart O.P."/>
            <person name="Cleave R."/>
            <person name="Magrath M.J.L."/>
            <person name="Mikheyev A.S."/>
        </authorList>
    </citation>
    <scope>NUCLEOTIDE SEQUENCE [LARGE SCALE GENOMIC DNA]</scope>
    <source>
        <strain evidence="3">Daus_M_001</strain>
        <tissue evidence="3">Leg muscle</tissue>
    </source>
</reference>
<name>A0ABQ9H1M5_9NEOP</name>
<comment type="caution">
    <text evidence="3">The sequence shown here is derived from an EMBL/GenBank/DDBJ whole genome shotgun (WGS) entry which is preliminary data.</text>
</comment>
<evidence type="ECO:0000313" key="4">
    <source>
        <dbReference type="Proteomes" id="UP001159363"/>
    </source>
</evidence>
<dbReference type="Pfam" id="PF20700">
    <property type="entry name" value="Mutator"/>
    <property type="match status" value="1"/>
</dbReference>
<sequence>MLKDSEEMDVNRGAECGTMSTGGGHAQLEEMMSAMNIPTMSAKIFHDDVCYGWEATALNEMDSATEEKARLAVVAGDVDRDEAPVITVIADARRSKRSCRTNSSALLSGEVSTEVRLAMEE</sequence>
<accession>A0ABQ9H1M5</accession>
<gene>
    <name evidence="3" type="ORF">PR048_022660</name>
</gene>
<dbReference type="Proteomes" id="UP001159363">
    <property type="component" value="Chromosome 7"/>
</dbReference>
<proteinExistence type="predicted"/>
<feature type="domain" description="Mutator-like transposase" evidence="2">
    <location>
        <begin position="5"/>
        <end position="104"/>
    </location>
</feature>
<organism evidence="3 4">
    <name type="scientific">Dryococelus australis</name>
    <dbReference type="NCBI Taxonomy" id="614101"/>
    <lineage>
        <taxon>Eukaryota</taxon>
        <taxon>Metazoa</taxon>
        <taxon>Ecdysozoa</taxon>
        <taxon>Arthropoda</taxon>
        <taxon>Hexapoda</taxon>
        <taxon>Insecta</taxon>
        <taxon>Pterygota</taxon>
        <taxon>Neoptera</taxon>
        <taxon>Polyneoptera</taxon>
        <taxon>Phasmatodea</taxon>
        <taxon>Verophasmatodea</taxon>
        <taxon>Anareolatae</taxon>
        <taxon>Phasmatidae</taxon>
        <taxon>Eurycanthinae</taxon>
        <taxon>Dryococelus</taxon>
    </lineage>
</organism>
<evidence type="ECO:0000259" key="2">
    <source>
        <dbReference type="Pfam" id="PF20700"/>
    </source>
</evidence>
<keyword evidence="4" id="KW-1185">Reference proteome</keyword>